<dbReference type="InterPro" id="IPR000873">
    <property type="entry name" value="AMP-dep_synth/lig_dom"/>
</dbReference>
<dbReference type="CDD" id="cd05907">
    <property type="entry name" value="VL_LC_FACS_like"/>
    <property type="match status" value="1"/>
</dbReference>
<dbReference type="PANTHER" id="PTHR43272">
    <property type="entry name" value="LONG-CHAIN-FATTY-ACID--COA LIGASE"/>
    <property type="match status" value="1"/>
</dbReference>
<protein>
    <submittedName>
        <fullName evidence="4">Long-chain fatty acid--CoA ligase</fullName>
    </submittedName>
</protein>
<dbReference type="Pfam" id="PF23562">
    <property type="entry name" value="AMP-binding_C_3"/>
    <property type="match status" value="1"/>
</dbReference>
<dbReference type="SUPFAM" id="SSF56801">
    <property type="entry name" value="Acetyl-CoA synthetase-like"/>
    <property type="match status" value="1"/>
</dbReference>
<dbReference type="InterPro" id="IPR020845">
    <property type="entry name" value="AMP-binding_CS"/>
</dbReference>
<dbReference type="PROSITE" id="PS00455">
    <property type="entry name" value="AMP_BINDING"/>
    <property type="match status" value="1"/>
</dbReference>
<gene>
    <name evidence="4" type="ORF">LZC94_24930</name>
</gene>
<reference evidence="4 5" key="1">
    <citation type="submission" date="2021-12" db="EMBL/GenBank/DDBJ databases">
        <title>Discovery of the Pendulisporaceae a myxobacterial family with distinct sporulation behavior and unique specialized metabolism.</title>
        <authorList>
            <person name="Garcia R."/>
            <person name="Popoff A."/>
            <person name="Bader C.D."/>
            <person name="Loehr J."/>
            <person name="Walesch S."/>
            <person name="Walt C."/>
            <person name="Boldt J."/>
            <person name="Bunk B."/>
            <person name="Haeckl F.J.F.P.J."/>
            <person name="Gunesch A.P."/>
            <person name="Birkelbach J."/>
            <person name="Nuebel U."/>
            <person name="Pietschmann T."/>
            <person name="Bach T."/>
            <person name="Mueller R."/>
        </authorList>
    </citation>
    <scope>NUCLEOTIDE SEQUENCE [LARGE SCALE GENOMIC DNA]</scope>
    <source>
        <strain evidence="4 5">MSr11954</strain>
    </source>
</reference>
<keyword evidence="1" id="KW-0547">Nucleotide-binding</keyword>
<sequence>MRGTPKTLCEAFQATAARHPGTVALRTSTDATRITWAEYAQRVKSIAAGLASLGVRRTDTVALVLTNRPEFHLVDTAAMHLGAVPFSIYNTFATEQIASVLENAGSRVLVTERQFLERVQKAAANTATAHIVCIDDDPLPEVLGFHALERAGNADFDFDAAWHAVQPDDVLTIIYTSGTTGAPKGVELTHANVLAELAGFRAVLPSHEGESDMSYLPSAHIADRVWCHYEAMASGVCVTKVSDPRTIVAAVREARPTRFGAVPRVWEKIKAGLEARITTSEPPVKQAMLGALEVGLRKVRAEQAALRGLGAPPDENLLAEHARADATVFAPLRASLGLDRTRWRLAGAAPIALEVLEFFAAIGLPICEVWGMSELSCVATFNPLDRIRIGTVGLPLPGVAIRLESDGEVLVRGPIVMKGYRGRPKETAETIDGEAWLRTGDIGALDEEGYLSIIDRKKELIISSGGKNMSPANIECAIKSASPLIGQAICIGDRRPYNVALIVLEPEAAAAWAKTHDLQETDLSSLARNPRLRDALDTAVEHANQRLARVEQIKRYALLTIPWEPGGDELTPTMKLKRKPIAEKYAKEIEALYAAPGRAGDSSAEDD</sequence>
<proteinExistence type="predicted"/>
<dbReference type="Proteomes" id="UP001370348">
    <property type="component" value="Chromosome"/>
</dbReference>
<dbReference type="PANTHER" id="PTHR43272:SF33">
    <property type="entry name" value="AMP-BINDING DOMAIN-CONTAINING PROTEIN-RELATED"/>
    <property type="match status" value="1"/>
</dbReference>
<dbReference type="Pfam" id="PF00501">
    <property type="entry name" value="AMP-binding"/>
    <property type="match status" value="1"/>
</dbReference>
<evidence type="ECO:0000313" key="5">
    <source>
        <dbReference type="Proteomes" id="UP001370348"/>
    </source>
</evidence>
<dbReference type="Gene3D" id="3.40.50.12780">
    <property type="entry name" value="N-terminal domain of ligase-like"/>
    <property type="match status" value="1"/>
</dbReference>
<evidence type="ECO:0000259" key="3">
    <source>
        <dbReference type="Pfam" id="PF00501"/>
    </source>
</evidence>
<feature type="domain" description="AMP-dependent synthetase/ligase" evidence="3">
    <location>
        <begin position="12"/>
        <end position="420"/>
    </location>
</feature>
<organism evidence="4 5">
    <name type="scientific">Pendulispora albinea</name>
    <dbReference type="NCBI Taxonomy" id="2741071"/>
    <lineage>
        <taxon>Bacteria</taxon>
        <taxon>Pseudomonadati</taxon>
        <taxon>Myxococcota</taxon>
        <taxon>Myxococcia</taxon>
        <taxon>Myxococcales</taxon>
        <taxon>Sorangiineae</taxon>
        <taxon>Pendulisporaceae</taxon>
        <taxon>Pendulispora</taxon>
    </lineage>
</organism>
<dbReference type="InterPro" id="IPR042099">
    <property type="entry name" value="ANL_N_sf"/>
</dbReference>
<dbReference type="EMBL" id="CP089984">
    <property type="protein sequence ID" value="WXB11115.1"/>
    <property type="molecule type" value="Genomic_DNA"/>
</dbReference>
<dbReference type="GO" id="GO:0016874">
    <property type="term" value="F:ligase activity"/>
    <property type="evidence" value="ECO:0007669"/>
    <property type="project" value="UniProtKB-KW"/>
</dbReference>
<evidence type="ECO:0000313" key="4">
    <source>
        <dbReference type="EMBL" id="WXB11115.1"/>
    </source>
</evidence>
<evidence type="ECO:0000256" key="2">
    <source>
        <dbReference type="ARBA" id="ARBA00022840"/>
    </source>
</evidence>
<name>A0ABZ2LPK4_9BACT</name>
<keyword evidence="5" id="KW-1185">Reference proteome</keyword>
<dbReference type="RefSeq" id="WP_394820730.1">
    <property type="nucleotide sequence ID" value="NZ_CP089984.1"/>
</dbReference>
<keyword evidence="2" id="KW-0067">ATP-binding</keyword>
<accession>A0ABZ2LPK4</accession>
<keyword evidence="4" id="KW-0436">Ligase</keyword>
<evidence type="ECO:0000256" key="1">
    <source>
        <dbReference type="ARBA" id="ARBA00022741"/>
    </source>
</evidence>